<feature type="non-terminal residue" evidence="1">
    <location>
        <position position="1"/>
    </location>
</feature>
<evidence type="ECO:0000313" key="1">
    <source>
        <dbReference type="EMBL" id="KAF0714676.1"/>
    </source>
</evidence>
<evidence type="ECO:0000313" key="2">
    <source>
        <dbReference type="Proteomes" id="UP000478052"/>
    </source>
</evidence>
<keyword evidence="2" id="KW-1185">Reference proteome</keyword>
<proteinExistence type="predicted"/>
<name>A0A6G0W1D7_APHCR</name>
<dbReference type="PANTHER" id="PTHR37162:SF1">
    <property type="entry name" value="BED-TYPE DOMAIN-CONTAINING PROTEIN"/>
    <property type="match status" value="1"/>
</dbReference>
<sequence length="270" mass="30199">LDNQFEFEIENLKTVRWSAGGLTSVHGSNSKNNPLEKKVKTAEIKLSNLFAEHNVAFQINDHSIPLLKKIIDDSEVIKNVQMHRFKCTNIITKILAPVEVEGIVEAIRKTPFSILVDESTDITVNTFLCLLVKYVDQNSGMLHTRLLELISLDATDCTANSIFNKFKKSLDNNQIPITNIIGIASDGTNVMTGKNNSFVSRLKSEVPDVIFLKCICHSLALVASKTCKKLPRSTEELIRSISTYVSGSAKRSAQLVEIQDFFDEKRKKNT</sequence>
<dbReference type="EMBL" id="VUJU01010345">
    <property type="protein sequence ID" value="KAF0714676.1"/>
    <property type="molecule type" value="Genomic_DNA"/>
</dbReference>
<reference evidence="1 2" key="1">
    <citation type="submission" date="2019-08" db="EMBL/GenBank/DDBJ databases">
        <title>Whole genome of Aphis craccivora.</title>
        <authorList>
            <person name="Voronova N.V."/>
            <person name="Shulinski R.S."/>
            <person name="Bandarenka Y.V."/>
            <person name="Zhorov D.G."/>
            <person name="Warner D."/>
        </authorList>
    </citation>
    <scope>NUCLEOTIDE SEQUENCE [LARGE SCALE GENOMIC DNA]</scope>
    <source>
        <strain evidence="1">180601</strain>
        <tissue evidence="1">Whole Body</tissue>
    </source>
</reference>
<comment type="caution">
    <text evidence="1">The sequence shown here is derived from an EMBL/GenBank/DDBJ whole genome shotgun (WGS) entry which is preliminary data.</text>
</comment>
<dbReference type="InterPro" id="IPR012337">
    <property type="entry name" value="RNaseH-like_sf"/>
</dbReference>
<protein>
    <submittedName>
        <fullName evidence="1">Protein FAM200A-like</fullName>
    </submittedName>
</protein>
<dbReference type="PANTHER" id="PTHR37162">
    <property type="entry name" value="HAT FAMILY DIMERISATION DOMAINCONTAINING PROTEIN-RELATED"/>
    <property type="match status" value="1"/>
</dbReference>
<dbReference type="SUPFAM" id="SSF53098">
    <property type="entry name" value="Ribonuclease H-like"/>
    <property type="match status" value="1"/>
</dbReference>
<dbReference type="Proteomes" id="UP000478052">
    <property type="component" value="Unassembled WGS sequence"/>
</dbReference>
<dbReference type="AlphaFoldDB" id="A0A6G0W1D7"/>
<organism evidence="1 2">
    <name type="scientific">Aphis craccivora</name>
    <name type="common">Cowpea aphid</name>
    <dbReference type="NCBI Taxonomy" id="307492"/>
    <lineage>
        <taxon>Eukaryota</taxon>
        <taxon>Metazoa</taxon>
        <taxon>Ecdysozoa</taxon>
        <taxon>Arthropoda</taxon>
        <taxon>Hexapoda</taxon>
        <taxon>Insecta</taxon>
        <taxon>Pterygota</taxon>
        <taxon>Neoptera</taxon>
        <taxon>Paraneoptera</taxon>
        <taxon>Hemiptera</taxon>
        <taxon>Sternorrhyncha</taxon>
        <taxon>Aphidomorpha</taxon>
        <taxon>Aphidoidea</taxon>
        <taxon>Aphididae</taxon>
        <taxon>Aphidini</taxon>
        <taxon>Aphis</taxon>
        <taxon>Aphis</taxon>
    </lineage>
</organism>
<dbReference type="OrthoDB" id="6616493at2759"/>
<gene>
    <name evidence="1" type="ORF">FWK35_00035518</name>
</gene>
<accession>A0A6G0W1D7</accession>